<evidence type="ECO:0000313" key="1">
    <source>
        <dbReference type="EMBL" id="UQS22628.1"/>
    </source>
</evidence>
<name>A0ABY4NRE6_9PSEU</name>
<dbReference type="EMBL" id="CP091196">
    <property type="protein sequence ID" value="UQS22628.1"/>
    <property type="molecule type" value="Genomic_DNA"/>
</dbReference>
<dbReference type="RefSeq" id="WP_116110937.1">
    <property type="nucleotide sequence ID" value="NZ_CP091196.1"/>
</dbReference>
<reference evidence="1" key="1">
    <citation type="submission" date="2022-01" db="EMBL/GenBank/DDBJ databases">
        <title>PSI-footprinting approach for the identification of protein synthesis inhibitor producers.</title>
        <authorList>
            <person name="Handel F."/>
            <person name="Kulik A."/>
            <person name="Wex K.W."/>
            <person name="Berscheid A."/>
            <person name="Saur J.S."/>
            <person name="Winkler A."/>
            <person name="Wibberg D."/>
            <person name="Kalinowski J."/>
            <person name="Broetz-Oesterhelt H."/>
            <person name="Mast Y."/>
        </authorList>
    </citation>
    <scope>NUCLEOTIDE SEQUENCE</scope>
    <source>
        <strain evidence="1">KNN 49.3e</strain>
    </source>
</reference>
<sequence length="177" mass="20262">MSVHAFIDESARAGTYLLCVTLVEPAHLATTRRALARLLLPGARELHFCKEKPPRRRQLADRIAALPVSSRVYFGRCDRKEEERTRQQCLKQIVNDLLELRAHRVVLDSRDSRDVHDRSTLQRSLGSHPSKTELTYEHLDSAVEPLLWISDAVGWCYGAGGDWRRRTIPVLQDVIEL</sequence>
<evidence type="ECO:0000313" key="2">
    <source>
        <dbReference type="Proteomes" id="UP000830158"/>
    </source>
</evidence>
<evidence type="ECO:0008006" key="3">
    <source>
        <dbReference type="Google" id="ProtNLM"/>
    </source>
</evidence>
<proteinExistence type="predicted"/>
<protein>
    <recommendedName>
        <fullName evidence="3">DUF3800 domain-containing protein</fullName>
    </recommendedName>
</protein>
<dbReference type="Proteomes" id="UP000830158">
    <property type="component" value="Chromosome"/>
</dbReference>
<keyword evidence="2" id="KW-1185">Reference proteome</keyword>
<gene>
    <name evidence="1" type="ORF">L1857_07240</name>
</gene>
<organism evidence="1 2">
    <name type="scientific">Amycolatopsis thermalba</name>
    <dbReference type="NCBI Taxonomy" id="944492"/>
    <lineage>
        <taxon>Bacteria</taxon>
        <taxon>Bacillati</taxon>
        <taxon>Actinomycetota</taxon>
        <taxon>Actinomycetes</taxon>
        <taxon>Pseudonocardiales</taxon>
        <taxon>Pseudonocardiaceae</taxon>
        <taxon>Amycolatopsis</taxon>
    </lineage>
</organism>
<accession>A0ABY4NRE6</accession>